<proteinExistence type="predicted"/>
<organism evidence="3 4">
    <name type="scientific">Tsuneonella aeria</name>
    <dbReference type="NCBI Taxonomy" id="1837929"/>
    <lineage>
        <taxon>Bacteria</taxon>
        <taxon>Pseudomonadati</taxon>
        <taxon>Pseudomonadota</taxon>
        <taxon>Alphaproteobacteria</taxon>
        <taxon>Sphingomonadales</taxon>
        <taxon>Erythrobacteraceae</taxon>
        <taxon>Tsuneonella</taxon>
    </lineage>
</organism>
<dbReference type="OrthoDB" id="9801454at2"/>
<evidence type="ECO:0000313" key="3">
    <source>
        <dbReference type="EMBL" id="MXO74068.1"/>
    </source>
</evidence>
<dbReference type="NCBIfam" id="TIGR00199">
    <property type="entry name" value="PncC_domain"/>
    <property type="match status" value="1"/>
</dbReference>
<dbReference type="Gene3D" id="3.90.950.20">
    <property type="entry name" value="CinA-like"/>
    <property type="match status" value="1"/>
</dbReference>
<keyword evidence="4" id="KW-1185">Reference proteome</keyword>
<feature type="domain" description="CinA C-terminal" evidence="2">
    <location>
        <begin position="54"/>
        <end position="206"/>
    </location>
</feature>
<dbReference type="InterPro" id="IPR036653">
    <property type="entry name" value="CinA-like_C"/>
</dbReference>
<name>A0A6I4TCD1_9SPHN</name>
<evidence type="ECO:0000256" key="1">
    <source>
        <dbReference type="SAM" id="MobiDB-lite"/>
    </source>
</evidence>
<dbReference type="GO" id="GO:0016787">
    <property type="term" value="F:hydrolase activity"/>
    <property type="evidence" value="ECO:0007669"/>
    <property type="project" value="UniProtKB-KW"/>
</dbReference>
<dbReference type="SUPFAM" id="SSF142433">
    <property type="entry name" value="CinA-like"/>
    <property type="match status" value="1"/>
</dbReference>
<feature type="compositionally biased region" description="Basic and acidic residues" evidence="1">
    <location>
        <begin position="1"/>
        <end position="11"/>
    </location>
</feature>
<sequence length="207" mass="21771">MRQRRARDADCFRPGAARQRGDDRLRAGHDQAQEPGNVPGPVVSDLLPPEIVALALRVVGENARHGRRVATAESCTGGLVAAALTEIPGSSAVLDRGFVTYSNEAKREDLDVPNEIIETFGAVSIACVWAMAQGALKNSNADVAVAISGIAGPDGGSPSKPVGTVVFARARRGDDGEPEGEMRHFDGGSRSEVRRQATLVALELLLP</sequence>
<comment type="caution">
    <text evidence="3">The sequence shown here is derived from an EMBL/GenBank/DDBJ whole genome shotgun (WGS) entry which is preliminary data.</text>
</comment>
<dbReference type="EMBL" id="WTZA01000001">
    <property type="protein sequence ID" value="MXO74068.1"/>
    <property type="molecule type" value="Genomic_DNA"/>
</dbReference>
<protein>
    <submittedName>
        <fullName evidence="3">Nicotinamide-nucleotide amidohydrolase family protein</fullName>
    </submittedName>
</protein>
<reference evidence="3 4" key="1">
    <citation type="submission" date="2019-12" db="EMBL/GenBank/DDBJ databases">
        <title>Genomic-based taxomic classification of the family Erythrobacteraceae.</title>
        <authorList>
            <person name="Xu L."/>
        </authorList>
    </citation>
    <scope>NUCLEOTIDE SEQUENCE [LARGE SCALE GENOMIC DNA]</scope>
    <source>
        <strain evidence="3 4">100921-2</strain>
    </source>
</reference>
<evidence type="ECO:0000313" key="4">
    <source>
        <dbReference type="Proteomes" id="UP000439522"/>
    </source>
</evidence>
<dbReference type="AlphaFoldDB" id="A0A6I4TCD1"/>
<dbReference type="Proteomes" id="UP000439522">
    <property type="component" value="Unassembled WGS sequence"/>
</dbReference>
<dbReference type="Pfam" id="PF02464">
    <property type="entry name" value="CinA"/>
    <property type="match status" value="1"/>
</dbReference>
<evidence type="ECO:0000259" key="2">
    <source>
        <dbReference type="Pfam" id="PF02464"/>
    </source>
</evidence>
<keyword evidence="3" id="KW-0378">Hydrolase</keyword>
<gene>
    <name evidence="3" type="ORF">GRI40_02385</name>
</gene>
<accession>A0A6I4TCD1</accession>
<dbReference type="InterPro" id="IPR008136">
    <property type="entry name" value="CinA_C"/>
</dbReference>
<feature type="region of interest" description="Disordered" evidence="1">
    <location>
        <begin position="1"/>
        <end position="23"/>
    </location>
</feature>